<evidence type="ECO:0000313" key="2">
    <source>
        <dbReference type="EMBL" id="GGP21682.1"/>
    </source>
</evidence>
<accession>A0A830GWU1</accession>
<dbReference type="GO" id="GO:0016874">
    <property type="term" value="F:ligase activity"/>
    <property type="evidence" value="ECO:0007669"/>
    <property type="project" value="UniProtKB-KW"/>
</dbReference>
<name>A0A830GWU1_9CREN</name>
<dbReference type="PANTHER" id="PTHR35610:SF3">
    <property type="entry name" value="PROTEASOME ASSEMBLY CHAPERONE FAMILY PROTEIN"/>
    <property type="match status" value="1"/>
</dbReference>
<dbReference type="InterPro" id="IPR038389">
    <property type="entry name" value="PSMG2_sf"/>
</dbReference>
<dbReference type="RefSeq" id="WP_188596738.1">
    <property type="nucleotide sequence ID" value="NZ_BMNL01000003.1"/>
</dbReference>
<dbReference type="EMBL" id="BMNL01000003">
    <property type="protein sequence ID" value="GGP21682.1"/>
    <property type="molecule type" value="Genomic_DNA"/>
</dbReference>
<evidence type="ECO:0000256" key="1">
    <source>
        <dbReference type="SAM" id="Coils"/>
    </source>
</evidence>
<comment type="caution">
    <text evidence="2">The sequence shown here is derived from an EMBL/GenBank/DDBJ whole genome shotgun (WGS) entry which is preliminary data.</text>
</comment>
<dbReference type="Proteomes" id="UP000610960">
    <property type="component" value="Unassembled WGS sequence"/>
</dbReference>
<dbReference type="AlphaFoldDB" id="A0A830GWU1"/>
<protein>
    <submittedName>
        <fullName evidence="2">Carboxylate--amine ligase</fullName>
    </submittedName>
</protein>
<gene>
    <name evidence="2" type="ORF">GCM10007981_14480</name>
</gene>
<keyword evidence="3" id="KW-1185">Reference proteome</keyword>
<feature type="coiled-coil region" evidence="1">
    <location>
        <begin position="191"/>
        <end position="225"/>
    </location>
</feature>
<keyword evidence="2" id="KW-0436">Ligase</keyword>
<organism evidence="2 3">
    <name type="scientific">Thermocladium modestius</name>
    <dbReference type="NCBI Taxonomy" id="62609"/>
    <lineage>
        <taxon>Archaea</taxon>
        <taxon>Thermoproteota</taxon>
        <taxon>Thermoprotei</taxon>
        <taxon>Thermoproteales</taxon>
        <taxon>Thermoproteaceae</taxon>
        <taxon>Thermocladium</taxon>
    </lineage>
</organism>
<dbReference type="OrthoDB" id="35908at2157"/>
<dbReference type="SUPFAM" id="SSF159659">
    <property type="entry name" value="Cgl1923-like"/>
    <property type="match status" value="1"/>
</dbReference>
<keyword evidence="1" id="KW-0175">Coiled coil</keyword>
<sequence>MPSIILNKPIFDVDFFITGFHGIGLVGYLAVRHLVTTMPCERIGFMGVAMPYTSYMKGILSSPGDIYNCPGNGITVALFNYGIPDRQLFSASRELAKWVIASGFKNVVLFGGLDVSLRDPRDELGVKVISTRRDVAENLLNDNYLVLGPLAIMMNEFASKSYPAMAILPYANPSLADPRAAATGLSYFSSKFNVKLDLAKLYEDAQALEEEIQKQMKQMEGRKDTSLYI</sequence>
<dbReference type="Pfam" id="PF09754">
    <property type="entry name" value="PAC2"/>
    <property type="match status" value="1"/>
</dbReference>
<reference evidence="2" key="2">
    <citation type="submission" date="2020-09" db="EMBL/GenBank/DDBJ databases">
        <authorList>
            <person name="Sun Q."/>
            <person name="Ohkuma M."/>
        </authorList>
    </citation>
    <scope>NUCLEOTIDE SEQUENCE</scope>
    <source>
        <strain evidence="2">JCM 10088</strain>
    </source>
</reference>
<evidence type="ECO:0000313" key="3">
    <source>
        <dbReference type="Proteomes" id="UP000610960"/>
    </source>
</evidence>
<proteinExistence type="predicted"/>
<dbReference type="PANTHER" id="PTHR35610">
    <property type="entry name" value="3-ISOPROPYLMALATE DEHYDRATASE-RELATED"/>
    <property type="match status" value="1"/>
</dbReference>
<reference evidence="2" key="1">
    <citation type="journal article" date="2014" name="Int. J. Syst. Evol. Microbiol.">
        <title>Complete genome sequence of Corynebacterium casei LMG S-19264T (=DSM 44701T), isolated from a smear-ripened cheese.</title>
        <authorList>
            <consortium name="US DOE Joint Genome Institute (JGI-PGF)"/>
            <person name="Walter F."/>
            <person name="Albersmeier A."/>
            <person name="Kalinowski J."/>
            <person name="Ruckert C."/>
        </authorList>
    </citation>
    <scope>NUCLEOTIDE SEQUENCE</scope>
    <source>
        <strain evidence="2">JCM 10088</strain>
    </source>
</reference>
<dbReference type="InterPro" id="IPR019151">
    <property type="entry name" value="Proteasome_assmbl_chaperone_2"/>
</dbReference>
<dbReference type="Gene3D" id="3.40.50.10900">
    <property type="entry name" value="PAC-like subunit"/>
    <property type="match status" value="1"/>
</dbReference>